<feature type="compositionally biased region" description="Polar residues" evidence="4">
    <location>
        <begin position="1"/>
        <end position="15"/>
    </location>
</feature>
<dbReference type="PANTHER" id="PTHR45629:SF7">
    <property type="entry name" value="DNA EXCISION REPAIR PROTEIN ERCC-6-RELATED"/>
    <property type="match status" value="1"/>
</dbReference>
<reference evidence="7" key="1">
    <citation type="submission" date="2020-01" db="EMBL/GenBank/DDBJ databases">
        <authorList>
            <consortium name="DOE Joint Genome Institute"/>
            <person name="Haridas S."/>
            <person name="Albert R."/>
            <person name="Binder M."/>
            <person name="Bloem J."/>
            <person name="Labutti K."/>
            <person name="Salamov A."/>
            <person name="Andreopoulos B."/>
            <person name="Baker S.E."/>
            <person name="Barry K."/>
            <person name="Bills G."/>
            <person name="Bluhm B.H."/>
            <person name="Cannon C."/>
            <person name="Castanera R."/>
            <person name="Culley D.E."/>
            <person name="Daum C."/>
            <person name="Ezra D."/>
            <person name="Gonzalez J.B."/>
            <person name="Henrissat B."/>
            <person name="Kuo A."/>
            <person name="Liang C."/>
            <person name="Lipzen A."/>
            <person name="Lutzoni F."/>
            <person name="Magnuson J."/>
            <person name="Mondo S."/>
            <person name="Nolan M."/>
            <person name="Ohm R."/>
            <person name="Pangilinan J."/>
            <person name="Park H.-J."/>
            <person name="Ramirez L."/>
            <person name="Alfaro M."/>
            <person name="Sun H."/>
            <person name="Tritt A."/>
            <person name="Yoshinaga Y."/>
            <person name="Zwiers L.-H."/>
            <person name="Turgeon B.G."/>
            <person name="Goodwin S.B."/>
            <person name="Spatafora J.W."/>
            <person name="Crous P.W."/>
            <person name="Grigoriev I.V."/>
        </authorList>
    </citation>
    <scope>NUCLEOTIDE SEQUENCE</scope>
    <source>
        <strain evidence="7">CBS 394.84</strain>
    </source>
</reference>
<evidence type="ECO:0000256" key="4">
    <source>
        <dbReference type="SAM" id="MobiDB-lite"/>
    </source>
</evidence>
<dbReference type="GeneID" id="63853409"/>
<dbReference type="PROSITE" id="PS51194">
    <property type="entry name" value="HELICASE_CTER"/>
    <property type="match status" value="1"/>
</dbReference>
<dbReference type="Gene3D" id="3.40.50.300">
    <property type="entry name" value="P-loop containing nucleotide triphosphate hydrolases"/>
    <property type="match status" value="1"/>
</dbReference>
<comment type="caution">
    <text evidence="7">The sequence shown here is derived from an EMBL/GenBank/DDBJ whole genome shotgun (WGS) entry which is preliminary data.</text>
</comment>
<dbReference type="Gene3D" id="1.20.120.850">
    <property type="entry name" value="SWI2/SNF2 ATPases, N-terminal domain"/>
    <property type="match status" value="1"/>
</dbReference>
<gene>
    <name evidence="7" type="ORF">K460DRAFT_397495</name>
</gene>
<keyword evidence="1" id="KW-0547">Nucleotide-binding</keyword>
<dbReference type="Pfam" id="PF00176">
    <property type="entry name" value="SNF2-rel_dom"/>
    <property type="match status" value="1"/>
</dbReference>
<evidence type="ECO:0000259" key="5">
    <source>
        <dbReference type="PROSITE" id="PS51192"/>
    </source>
</evidence>
<dbReference type="FunFam" id="3.40.50.10810:FF:000035">
    <property type="entry name" value="DsDNA-dependent ATPase (Rad54b)"/>
    <property type="match status" value="1"/>
</dbReference>
<dbReference type="Pfam" id="PF00271">
    <property type="entry name" value="Helicase_C"/>
    <property type="match status" value="1"/>
</dbReference>
<protein>
    <recommendedName>
        <fullName evidence="9">DNA repair and recombination protein RAD26</fullName>
    </recommendedName>
</protein>
<dbReference type="InterPro" id="IPR013898">
    <property type="entry name" value="Atg43"/>
</dbReference>
<dbReference type="RefSeq" id="XP_040786949.1">
    <property type="nucleotide sequence ID" value="XM_040936158.1"/>
</dbReference>
<dbReference type="OrthoDB" id="413460at2759"/>
<evidence type="ECO:0008006" key="9">
    <source>
        <dbReference type="Google" id="ProtNLM"/>
    </source>
</evidence>
<dbReference type="SMART" id="SM00487">
    <property type="entry name" value="DEXDc"/>
    <property type="match status" value="1"/>
</dbReference>
<keyword evidence="3" id="KW-0067">ATP-binding</keyword>
<dbReference type="GO" id="GO:0016787">
    <property type="term" value="F:hydrolase activity"/>
    <property type="evidence" value="ECO:0007669"/>
    <property type="project" value="UniProtKB-KW"/>
</dbReference>
<dbReference type="InterPro" id="IPR001650">
    <property type="entry name" value="Helicase_C-like"/>
</dbReference>
<dbReference type="EMBL" id="ML976617">
    <property type="protein sequence ID" value="KAF1844386.1"/>
    <property type="molecule type" value="Genomic_DNA"/>
</dbReference>
<evidence type="ECO:0000256" key="1">
    <source>
        <dbReference type="ARBA" id="ARBA00022741"/>
    </source>
</evidence>
<evidence type="ECO:0000256" key="2">
    <source>
        <dbReference type="ARBA" id="ARBA00022801"/>
    </source>
</evidence>
<feature type="region of interest" description="Disordered" evidence="4">
    <location>
        <begin position="372"/>
        <end position="417"/>
    </location>
</feature>
<evidence type="ECO:0000313" key="8">
    <source>
        <dbReference type="Proteomes" id="UP000800039"/>
    </source>
</evidence>
<dbReference type="InterPro" id="IPR050496">
    <property type="entry name" value="SNF2_RAD54_helicase_repair"/>
</dbReference>
<dbReference type="InterPro" id="IPR000330">
    <property type="entry name" value="SNF2_N"/>
</dbReference>
<evidence type="ECO:0000259" key="6">
    <source>
        <dbReference type="PROSITE" id="PS51194"/>
    </source>
</evidence>
<dbReference type="GO" id="GO:0007131">
    <property type="term" value="P:reciprocal meiotic recombination"/>
    <property type="evidence" value="ECO:0007669"/>
    <property type="project" value="TreeGrafter"/>
</dbReference>
<dbReference type="Gene3D" id="3.40.50.10810">
    <property type="entry name" value="Tandem AAA-ATPase domain"/>
    <property type="match status" value="1"/>
</dbReference>
<dbReference type="PANTHER" id="PTHR45629">
    <property type="entry name" value="SNF2/RAD54 FAMILY MEMBER"/>
    <property type="match status" value="1"/>
</dbReference>
<dbReference type="Pfam" id="PF08589">
    <property type="entry name" value="ATG43"/>
    <property type="match status" value="1"/>
</dbReference>
<evidence type="ECO:0000313" key="7">
    <source>
        <dbReference type="EMBL" id="KAF1844386.1"/>
    </source>
</evidence>
<feature type="domain" description="Helicase ATP-binding" evidence="5">
    <location>
        <begin position="498"/>
        <end position="668"/>
    </location>
</feature>
<sequence length="1122" mass="124700">MASNIPSEIASTLQGASIKRHPSPRHDLNPSTAASEKQPVTLNTYPDPDADSDVAEDEIPISVLDPVPRRNNMPPLPDLRFEQSYLKSIEQAQGWQGVLWITLRDQVIMCFAQGVLWTLVLNGWRHWNRSAKFSGQSVGAKIRRWWWGVNNWSVPNAKSRMNDSKLSKNVSEELLTPVTNHGVACHRTRRATQVITFPNITPSTLPPEQLSPHRDASQSPIKPIMKPFRPLTLARANSQNGEPPNKKRRISSNALPSSNRQPLNTLSNPAPAQFLPPGLDGSFYTVLWRKYTTKKNKTWDGDGVLAVVNGYATLTDSSTGKELGKGVCNRPLLPGSAFSVGGKEIEIDGVIEKADYLAGRMFLDTAAAAPVGQSKHVEPGYKPSSSSKSKAERTDSSGRNKVDKTSDGGEDVLGYKPSVHRKKHFKAPLLSNTVLPQRNPSIPQPRHDPNTPNALVMKRPTSCPTGKQIVDVVVDPVVSKHLRDHQREGVQFLYECVMGMRCEGEGAIMADEMGLGKTLQTIALLWTLMKQNPVYESAPVVKKALIVCPAGLVDNWKREFRKWLGNERIGVFVLDSKNKKIANFTMGKAYNIMIVGYEMLRIVQEELKKGSGVDIVIADEGHRLKTANNKAMLAIQSLNTERRIILSGTPLQNDLGEFFTAIDFVNPGLLGQRSAFKRAFEVPIMRSRQPDASKSELEKGEARWKELVTLTSQFIIRRTADVLSKYLPPKTEHIVFCRPTKGQAEAYRAILASPTFAVALGSTDIALQLINVLKKICNSPSLLKSSKDNDDTPSEMLQTLIPLIPPQILNSSASSAKLRLLDSLVHRIHTTTEEKIVIVSNYTTTLDMIERLLVSLSYTFLRLDGSTPTSKRQALVERFNKTPKATSFAFLLSAKSGGVGLNLIGASRIVLFDIDWNPATDLQAMARIHRDGQKLPCKVYRFLVQGGLDEKIYQRQVMKMGLANAVVDNKASASSFSREELRDLFRLDEREGCQTHDILGCTCDCRGSPDIKLETEEVVSTDEEDDEVEKYPGLVKASQVDMHEQEAKLEASRVAKKPKLHMLMEYRHIDTKILKQASREKETENDEVDVDDMAVAIDDDVFLEVLREPECNVGFLLTKSTS</sequence>
<organism evidence="7 8">
    <name type="scientific">Cucurbitaria berberidis CBS 394.84</name>
    <dbReference type="NCBI Taxonomy" id="1168544"/>
    <lineage>
        <taxon>Eukaryota</taxon>
        <taxon>Fungi</taxon>
        <taxon>Dikarya</taxon>
        <taxon>Ascomycota</taxon>
        <taxon>Pezizomycotina</taxon>
        <taxon>Dothideomycetes</taxon>
        <taxon>Pleosporomycetidae</taxon>
        <taxon>Pleosporales</taxon>
        <taxon>Pleosporineae</taxon>
        <taxon>Cucurbitariaceae</taxon>
        <taxon>Cucurbitaria</taxon>
    </lineage>
</organism>
<evidence type="ECO:0000256" key="3">
    <source>
        <dbReference type="ARBA" id="ARBA00022840"/>
    </source>
</evidence>
<feature type="compositionally biased region" description="Polar residues" evidence="4">
    <location>
        <begin position="29"/>
        <end position="44"/>
    </location>
</feature>
<name>A0A9P4L6W0_9PLEO</name>
<dbReference type="InterPro" id="IPR014001">
    <property type="entry name" value="Helicase_ATP-bd"/>
</dbReference>
<feature type="region of interest" description="Disordered" evidence="4">
    <location>
        <begin position="1"/>
        <end position="53"/>
    </location>
</feature>
<dbReference type="GO" id="GO:0000724">
    <property type="term" value="P:double-strand break repair via homologous recombination"/>
    <property type="evidence" value="ECO:0007669"/>
    <property type="project" value="TreeGrafter"/>
</dbReference>
<dbReference type="InterPro" id="IPR038718">
    <property type="entry name" value="SNF2-like_sf"/>
</dbReference>
<feature type="compositionally biased region" description="Basic and acidic residues" evidence="4">
    <location>
        <begin position="389"/>
        <end position="407"/>
    </location>
</feature>
<dbReference type="InterPro" id="IPR049730">
    <property type="entry name" value="SNF2/RAD54-like_C"/>
</dbReference>
<dbReference type="CDD" id="cd18793">
    <property type="entry name" value="SF2_C_SNF"/>
    <property type="match status" value="1"/>
</dbReference>
<feature type="compositionally biased region" description="Polar residues" evidence="4">
    <location>
        <begin position="251"/>
        <end position="270"/>
    </location>
</feature>
<proteinExistence type="predicted"/>
<feature type="domain" description="Helicase C-terminal" evidence="6">
    <location>
        <begin position="820"/>
        <end position="982"/>
    </location>
</feature>
<dbReference type="InterPro" id="IPR027417">
    <property type="entry name" value="P-loop_NTPase"/>
</dbReference>
<dbReference type="GO" id="GO:0000423">
    <property type="term" value="P:mitophagy"/>
    <property type="evidence" value="ECO:0007669"/>
    <property type="project" value="InterPro"/>
</dbReference>
<dbReference type="PROSITE" id="PS51192">
    <property type="entry name" value="HELICASE_ATP_BIND_1"/>
    <property type="match status" value="1"/>
</dbReference>
<keyword evidence="2" id="KW-0378">Hydrolase</keyword>
<feature type="region of interest" description="Disordered" evidence="4">
    <location>
        <begin position="201"/>
        <end position="273"/>
    </location>
</feature>
<dbReference type="GO" id="GO:0140580">
    <property type="term" value="F:mitochondrion autophagosome adaptor activity"/>
    <property type="evidence" value="ECO:0007669"/>
    <property type="project" value="InterPro"/>
</dbReference>
<dbReference type="CDD" id="cd18004">
    <property type="entry name" value="DEXHc_RAD54"/>
    <property type="match status" value="1"/>
</dbReference>
<dbReference type="GO" id="GO:0005524">
    <property type="term" value="F:ATP binding"/>
    <property type="evidence" value="ECO:0007669"/>
    <property type="project" value="InterPro"/>
</dbReference>
<accession>A0A9P4L6W0</accession>
<dbReference type="AlphaFoldDB" id="A0A9P4L6W0"/>
<dbReference type="Proteomes" id="UP000800039">
    <property type="component" value="Unassembled WGS sequence"/>
</dbReference>
<dbReference type="GO" id="GO:0015616">
    <property type="term" value="F:DNA translocase activity"/>
    <property type="evidence" value="ECO:0007669"/>
    <property type="project" value="TreeGrafter"/>
</dbReference>
<dbReference type="SUPFAM" id="SSF52540">
    <property type="entry name" value="P-loop containing nucleoside triphosphate hydrolases"/>
    <property type="match status" value="2"/>
</dbReference>
<keyword evidence="8" id="KW-1185">Reference proteome</keyword>
<dbReference type="GO" id="GO:0005634">
    <property type="term" value="C:nucleus"/>
    <property type="evidence" value="ECO:0007669"/>
    <property type="project" value="TreeGrafter"/>
</dbReference>
<dbReference type="SMART" id="SM00490">
    <property type="entry name" value="HELICc"/>
    <property type="match status" value="1"/>
</dbReference>